<dbReference type="PANTHER" id="PTHR46115">
    <property type="entry name" value="THIOREDOXIN-LIKE PROTEIN 1"/>
    <property type="match status" value="1"/>
</dbReference>
<dbReference type="InterPro" id="IPR005746">
    <property type="entry name" value="Thioredoxin"/>
</dbReference>
<dbReference type="PRINTS" id="PR00421">
    <property type="entry name" value="THIOREDOXIN"/>
</dbReference>
<proteinExistence type="evidence at transcript level"/>
<dbReference type="Pfam" id="PF00085">
    <property type="entry name" value="Thioredoxin"/>
    <property type="match status" value="1"/>
</dbReference>
<sequence length="109" mass="11829">MVKELPADTTQAGFDEELAQHAGKVVVVDFFATWCGPCKMIAPKLEAIEKDSAEKLVVLKIDVDDCPELAEALNISAMPTFFIYKNGSEVSEVVGANETKLKEAINAQL</sequence>
<name>E6Y2Z4_HALDV</name>
<dbReference type="SUPFAM" id="SSF52833">
    <property type="entry name" value="Thioredoxin-like"/>
    <property type="match status" value="1"/>
</dbReference>
<dbReference type="AlphaFoldDB" id="E6Y2Z4"/>
<dbReference type="PROSITE" id="PS51352">
    <property type="entry name" value="THIOREDOXIN_2"/>
    <property type="match status" value="1"/>
</dbReference>
<feature type="site" description="Contributes to redox potential value" evidence="6">
    <location>
        <position position="37"/>
    </location>
</feature>
<dbReference type="PIRSF" id="PIRSF000077">
    <property type="entry name" value="Thioredoxin"/>
    <property type="match status" value="1"/>
</dbReference>
<evidence type="ECO:0000256" key="4">
    <source>
        <dbReference type="ARBA" id="ARBA00023284"/>
    </source>
</evidence>
<dbReference type="InterPro" id="IPR017937">
    <property type="entry name" value="Thioredoxin_CS"/>
</dbReference>
<feature type="active site" description="Nucleophile" evidence="6">
    <location>
        <position position="38"/>
    </location>
</feature>
<feature type="disulfide bond" description="Redox-active" evidence="7">
    <location>
        <begin position="35"/>
        <end position="38"/>
    </location>
</feature>
<reference evidence="9" key="1">
    <citation type="submission" date="2007-07" db="EMBL/GenBank/DDBJ databases">
        <title>Characterization of thioredoxin in a gastropod abalone, Haliotis diversicolor supertexta.</title>
        <authorList>
            <person name="Wu L."/>
            <person name="Wu X."/>
        </authorList>
    </citation>
    <scope>NUCLEOTIDE SEQUENCE</scope>
</reference>
<feature type="domain" description="Thioredoxin" evidence="8">
    <location>
        <begin position="1"/>
        <end position="109"/>
    </location>
</feature>
<dbReference type="CDD" id="cd02947">
    <property type="entry name" value="TRX_family"/>
    <property type="match status" value="1"/>
</dbReference>
<dbReference type="FunFam" id="3.40.30.10:FF:000001">
    <property type="entry name" value="Thioredoxin"/>
    <property type="match status" value="1"/>
</dbReference>
<keyword evidence="2" id="KW-0249">Electron transport</keyword>
<feature type="active site" description="Nucleophile" evidence="6">
    <location>
        <position position="35"/>
    </location>
</feature>
<dbReference type="PROSITE" id="PS00194">
    <property type="entry name" value="THIOREDOXIN_1"/>
    <property type="match status" value="1"/>
</dbReference>
<dbReference type="NCBIfam" id="TIGR01068">
    <property type="entry name" value="thioredoxin"/>
    <property type="match status" value="1"/>
</dbReference>
<evidence type="ECO:0000256" key="7">
    <source>
        <dbReference type="PIRSR" id="PIRSR000077-4"/>
    </source>
</evidence>
<evidence type="ECO:0000256" key="1">
    <source>
        <dbReference type="ARBA" id="ARBA00022448"/>
    </source>
</evidence>
<keyword evidence="1" id="KW-0813">Transport</keyword>
<evidence type="ECO:0000256" key="6">
    <source>
        <dbReference type="PIRSR" id="PIRSR000077-1"/>
    </source>
</evidence>
<dbReference type="InterPro" id="IPR036249">
    <property type="entry name" value="Thioredoxin-like_sf"/>
</dbReference>
<protein>
    <recommendedName>
        <fullName evidence="5">Thioredoxin</fullName>
    </recommendedName>
</protein>
<keyword evidence="4 7" id="KW-0676">Redox-active center</keyword>
<keyword evidence="3 7" id="KW-1015">Disulfide bond</keyword>
<evidence type="ECO:0000256" key="2">
    <source>
        <dbReference type="ARBA" id="ARBA00022982"/>
    </source>
</evidence>
<evidence type="ECO:0000313" key="9">
    <source>
        <dbReference type="EMBL" id="ABW04626.1"/>
    </source>
</evidence>
<evidence type="ECO:0000256" key="3">
    <source>
        <dbReference type="ARBA" id="ARBA00023157"/>
    </source>
</evidence>
<evidence type="ECO:0000259" key="8">
    <source>
        <dbReference type="PROSITE" id="PS51352"/>
    </source>
</evidence>
<dbReference type="GO" id="GO:0015035">
    <property type="term" value="F:protein-disulfide reductase activity"/>
    <property type="evidence" value="ECO:0007669"/>
    <property type="project" value="InterPro"/>
</dbReference>
<feature type="site" description="Deprotonates C-terminal active site Cys" evidence="6">
    <location>
        <position position="29"/>
    </location>
</feature>
<feature type="site" description="Contributes to redox potential value" evidence="6">
    <location>
        <position position="36"/>
    </location>
</feature>
<dbReference type="EMBL" id="EU071822">
    <property type="protein sequence ID" value="ABW04626.1"/>
    <property type="molecule type" value="mRNA"/>
</dbReference>
<dbReference type="Gene3D" id="3.40.30.10">
    <property type="entry name" value="Glutaredoxin"/>
    <property type="match status" value="1"/>
</dbReference>
<dbReference type="InterPro" id="IPR013766">
    <property type="entry name" value="Thioredoxin_domain"/>
</dbReference>
<evidence type="ECO:0000256" key="5">
    <source>
        <dbReference type="PIRNR" id="PIRNR000077"/>
    </source>
</evidence>
<organism evidence="9">
    <name type="scientific">Haliotis diversicolor supertexta</name>
    <dbReference type="NCBI Taxonomy" id="283615"/>
    <lineage>
        <taxon>Eukaryota</taxon>
        <taxon>Metazoa</taxon>
        <taxon>Spiralia</taxon>
        <taxon>Lophotrochozoa</taxon>
        <taxon>Mollusca</taxon>
        <taxon>Gastropoda</taxon>
        <taxon>Vetigastropoda</taxon>
        <taxon>Lepetellida</taxon>
        <taxon>Haliotoidea</taxon>
        <taxon>Haliotidae</taxon>
        <taxon>Haliotis</taxon>
    </lineage>
</organism>
<accession>E6Y2Z4</accession>
<comment type="similarity">
    <text evidence="5">Belongs to the thioredoxin family.</text>
</comment>